<accession>A0ABU3NTZ1</accession>
<keyword evidence="3" id="KW-0548">Nucleotidyltransferase</keyword>
<dbReference type="SMART" id="SM00267">
    <property type="entry name" value="GGDEF"/>
    <property type="match status" value="1"/>
</dbReference>
<feature type="domain" description="GGDEF" evidence="2">
    <location>
        <begin position="94"/>
        <end position="221"/>
    </location>
</feature>
<gene>
    <name evidence="3" type="ORF">Q4T40_03430</name>
</gene>
<dbReference type="EC" id="2.7.7.65" evidence="3"/>
<keyword evidence="1" id="KW-1133">Transmembrane helix</keyword>
<protein>
    <submittedName>
        <fullName evidence="3">GGDEF domain-containing protein</fullName>
        <ecNumber evidence="3">2.7.7.65</ecNumber>
    </submittedName>
</protein>
<evidence type="ECO:0000259" key="2">
    <source>
        <dbReference type="PROSITE" id="PS50887"/>
    </source>
</evidence>
<evidence type="ECO:0000256" key="1">
    <source>
        <dbReference type="SAM" id="Phobius"/>
    </source>
</evidence>
<keyword evidence="1" id="KW-0812">Transmembrane</keyword>
<comment type="caution">
    <text evidence="3">The sequence shown here is derived from an EMBL/GenBank/DDBJ whole genome shotgun (WGS) entry which is preliminary data.</text>
</comment>
<dbReference type="EMBL" id="JAUOZS010000001">
    <property type="protein sequence ID" value="MDT8900290.1"/>
    <property type="molecule type" value="Genomic_DNA"/>
</dbReference>
<dbReference type="Pfam" id="PF00990">
    <property type="entry name" value="GGDEF"/>
    <property type="match status" value="1"/>
</dbReference>
<dbReference type="PANTHER" id="PTHR45138">
    <property type="entry name" value="REGULATORY COMPONENTS OF SENSORY TRANSDUCTION SYSTEM"/>
    <property type="match status" value="1"/>
</dbReference>
<dbReference type="SUPFAM" id="SSF55073">
    <property type="entry name" value="Nucleotide cyclase"/>
    <property type="match status" value="1"/>
</dbReference>
<dbReference type="InterPro" id="IPR000160">
    <property type="entry name" value="GGDEF_dom"/>
</dbReference>
<reference evidence="3 4" key="1">
    <citation type="submission" date="2023-07" db="EMBL/GenBank/DDBJ databases">
        <title>The novel representative of Negativicutes class, Anaeroselena agilis gen. nov. sp. nov.</title>
        <authorList>
            <person name="Prokofeva M.I."/>
            <person name="Elcheninov A.G."/>
            <person name="Klyukina A."/>
            <person name="Kublanov I.V."/>
            <person name="Frolov E.N."/>
            <person name="Podosokorskaya O.A."/>
        </authorList>
    </citation>
    <scope>NUCLEOTIDE SEQUENCE [LARGE SCALE GENOMIC DNA]</scope>
    <source>
        <strain evidence="3 4">4137-cl</strain>
    </source>
</reference>
<keyword evidence="1" id="KW-0472">Membrane</keyword>
<feature type="transmembrane region" description="Helical" evidence="1">
    <location>
        <begin position="7"/>
        <end position="26"/>
    </location>
</feature>
<dbReference type="GO" id="GO:0052621">
    <property type="term" value="F:diguanylate cyclase activity"/>
    <property type="evidence" value="ECO:0007669"/>
    <property type="project" value="UniProtKB-EC"/>
</dbReference>
<dbReference type="PROSITE" id="PS50887">
    <property type="entry name" value="GGDEF"/>
    <property type="match status" value="1"/>
</dbReference>
<evidence type="ECO:0000313" key="3">
    <source>
        <dbReference type="EMBL" id="MDT8900290.1"/>
    </source>
</evidence>
<dbReference type="NCBIfam" id="TIGR00254">
    <property type="entry name" value="GGDEF"/>
    <property type="match status" value="1"/>
</dbReference>
<dbReference type="RefSeq" id="WP_413778840.1">
    <property type="nucleotide sequence ID" value="NZ_JAUOZS010000001.1"/>
</dbReference>
<dbReference type="PANTHER" id="PTHR45138:SF9">
    <property type="entry name" value="DIGUANYLATE CYCLASE DGCM-RELATED"/>
    <property type="match status" value="1"/>
</dbReference>
<evidence type="ECO:0000313" key="4">
    <source>
        <dbReference type="Proteomes" id="UP001254848"/>
    </source>
</evidence>
<proteinExistence type="predicted"/>
<keyword evidence="4" id="KW-1185">Reference proteome</keyword>
<sequence>MLGNYRYASLALGGFGAITSATGFYLDTVCPITFNWLVWLGIGILFCLSGYMAGSLIEKLDLSSHTDYLTGLWNRRYFYLRLNEEKARSVRKKTPQCVAMVDADDFKAINDTYGHVAGDALLSDLAAVLKKNTRGTDIVVRWGGDEFVILFSEASLGEALEVMERIRHAVEAKYSSSYSLTISTGIILLEPGHDITDLLIKADQALYKAKKQKNSVIKLAEL</sequence>
<dbReference type="Proteomes" id="UP001254848">
    <property type="component" value="Unassembled WGS sequence"/>
</dbReference>
<dbReference type="CDD" id="cd01949">
    <property type="entry name" value="GGDEF"/>
    <property type="match status" value="1"/>
</dbReference>
<dbReference type="InterPro" id="IPR029787">
    <property type="entry name" value="Nucleotide_cyclase"/>
</dbReference>
<dbReference type="InterPro" id="IPR043128">
    <property type="entry name" value="Rev_trsase/Diguanyl_cyclase"/>
</dbReference>
<name>A0ABU3NTZ1_9FIRM</name>
<dbReference type="InterPro" id="IPR050469">
    <property type="entry name" value="Diguanylate_Cyclase"/>
</dbReference>
<feature type="transmembrane region" description="Helical" evidence="1">
    <location>
        <begin position="32"/>
        <end position="53"/>
    </location>
</feature>
<keyword evidence="3" id="KW-0808">Transferase</keyword>
<organism evidence="3 4">
    <name type="scientific">Anaeroselena agilis</name>
    <dbReference type="NCBI Taxonomy" id="3063788"/>
    <lineage>
        <taxon>Bacteria</taxon>
        <taxon>Bacillati</taxon>
        <taxon>Bacillota</taxon>
        <taxon>Negativicutes</taxon>
        <taxon>Acetonemataceae</taxon>
        <taxon>Anaeroselena</taxon>
    </lineage>
</organism>
<dbReference type="Gene3D" id="3.30.70.270">
    <property type="match status" value="1"/>
</dbReference>